<dbReference type="EMBL" id="JBHSQH010000001">
    <property type="protein sequence ID" value="MFC5971612.1"/>
    <property type="molecule type" value="Genomic_DNA"/>
</dbReference>
<protein>
    <recommendedName>
        <fullName evidence="3">Small CPxCG-related zinc finger protein</fullName>
    </recommendedName>
</protein>
<dbReference type="Proteomes" id="UP001596099">
    <property type="component" value="Unassembled WGS sequence"/>
</dbReference>
<sequence>MNTEARFQFVCPDCEVTVAVDTAKRTALLAVGCVRCGAPVDDGAFATA</sequence>
<proteinExistence type="predicted"/>
<reference evidence="1 2" key="1">
    <citation type="journal article" date="2019" name="Int. J. Syst. Evol. Microbiol.">
        <title>The Global Catalogue of Microorganisms (GCM) 10K type strain sequencing project: providing services to taxonomists for standard genome sequencing and annotation.</title>
        <authorList>
            <consortium name="The Broad Institute Genomics Platform"/>
            <consortium name="The Broad Institute Genome Sequencing Center for Infectious Disease"/>
            <person name="Wu L."/>
            <person name="Ma J."/>
        </authorList>
    </citation>
    <scope>NUCLEOTIDE SEQUENCE [LARGE SCALE GENOMIC DNA]</scope>
    <source>
        <strain evidence="1 2">CGMCC 1.12543</strain>
    </source>
</reference>
<accession>A0ABD5RMN3</accession>
<dbReference type="AlphaFoldDB" id="A0ABD5RMN3"/>
<gene>
    <name evidence="1" type="ORF">ACFPYI_09740</name>
</gene>
<evidence type="ECO:0008006" key="3">
    <source>
        <dbReference type="Google" id="ProtNLM"/>
    </source>
</evidence>
<keyword evidence="2" id="KW-1185">Reference proteome</keyword>
<evidence type="ECO:0000313" key="1">
    <source>
        <dbReference type="EMBL" id="MFC5971612.1"/>
    </source>
</evidence>
<dbReference type="InterPro" id="IPR055982">
    <property type="entry name" value="DUF7560"/>
</dbReference>
<comment type="caution">
    <text evidence="1">The sequence shown here is derived from an EMBL/GenBank/DDBJ whole genome shotgun (WGS) entry which is preliminary data.</text>
</comment>
<organism evidence="1 2">
    <name type="scientific">Halomarina salina</name>
    <dbReference type="NCBI Taxonomy" id="1872699"/>
    <lineage>
        <taxon>Archaea</taxon>
        <taxon>Methanobacteriati</taxon>
        <taxon>Methanobacteriota</taxon>
        <taxon>Stenosarchaea group</taxon>
        <taxon>Halobacteria</taxon>
        <taxon>Halobacteriales</taxon>
        <taxon>Natronomonadaceae</taxon>
        <taxon>Halomarina</taxon>
    </lineage>
</organism>
<dbReference type="RefSeq" id="WP_247414502.1">
    <property type="nucleotide sequence ID" value="NZ_JALLGW010000001.1"/>
</dbReference>
<name>A0ABD5RMN3_9EURY</name>
<evidence type="ECO:0000313" key="2">
    <source>
        <dbReference type="Proteomes" id="UP001596099"/>
    </source>
</evidence>
<dbReference type="Pfam" id="PF24441">
    <property type="entry name" value="DUF7560"/>
    <property type="match status" value="1"/>
</dbReference>